<organism evidence="8 9">
    <name type="scientific">Levilactobacillus brevis KB290</name>
    <dbReference type="NCBI Taxonomy" id="1001583"/>
    <lineage>
        <taxon>Bacteria</taxon>
        <taxon>Bacillati</taxon>
        <taxon>Bacillota</taxon>
        <taxon>Bacilli</taxon>
        <taxon>Lactobacillales</taxon>
        <taxon>Lactobacillaceae</taxon>
        <taxon>Levilactobacillus</taxon>
    </lineage>
</organism>
<feature type="transmembrane region" description="Helical" evidence="6">
    <location>
        <begin position="319"/>
        <end position="338"/>
    </location>
</feature>
<dbReference type="InterPro" id="IPR036259">
    <property type="entry name" value="MFS_trans_sf"/>
</dbReference>
<dbReference type="InterPro" id="IPR005829">
    <property type="entry name" value="Sugar_transporter_CS"/>
</dbReference>
<evidence type="ECO:0000256" key="3">
    <source>
        <dbReference type="ARBA" id="ARBA00022692"/>
    </source>
</evidence>
<feature type="transmembrane region" description="Helical" evidence="6">
    <location>
        <begin position="249"/>
        <end position="266"/>
    </location>
</feature>
<feature type="transmembrane region" description="Helical" evidence="6">
    <location>
        <begin position="70"/>
        <end position="96"/>
    </location>
</feature>
<gene>
    <name evidence="8" type="ORF">LVISKB_0245</name>
</gene>
<feature type="domain" description="Major facilitator superfamily (MFS) profile" evidence="7">
    <location>
        <begin position="35"/>
        <end position="432"/>
    </location>
</feature>
<dbReference type="GO" id="GO:0022857">
    <property type="term" value="F:transmembrane transporter activity"/>
    <property type="evidence" value="ECO:0007669"/>
    <property type="project" value="InterPro"/>
</dbReference>
<keyword evidence="3 6" id="KW-0812">Transmembrane</keyword>
<feature type="transmembrane region" description="Helical" evidence="6">
    <location>
        <begin position="168"/>
        <end position="191"/>
    </location>
</feature>
<sequence length="432" mass="45773">MLSPYKRRKNMDNTAKNSETVVSKLTMSKAHKVRFSISFFIFALLWMGGLGIVSAVLLPQHLKDLVGPTASTAIFGVLNAATAIASLLSNLVFGNLSDRTRSRLGRRTPWVIGGGLVGGISLFAIGILNNAWTIGVAYCISMVGLNMMIAPVIATLSDRVSDDMRATMSAFMSAGTTCGTSLGTLIGAYFITLQIPGFVIAGVLMGVAGICTVIVWPTEPSSKDLPAVAGGFSELLASFRPPLKGARDFWLAFLGRTLLIFSYYMILNYQLYILESYIGQGKTNAAATISVMSVVTMIVGLVGSLASGAISDAIGRRKLPVIVSAILLAIGYLLPWVMRSATSMILFAGFAGLGYAVYGAVDQALNIDVLPNKEEAGKDLGILNIATTLGQTVGPIVTSIVVVMGGYKLVFPIAIVFVLLACIFIQMIRSTK</sequence>
<dbReference type="Proteomes" id="UP000012042">
    <property type="component" value="Chromosome"/>
</dbReference>
<dbReference type="KEGG" id="lbk:LVISKB_0245"/>
<evidence type="ECO:0000313" key="8">
    <source>
        <dbReference type="EMBL" id="BAN05880.1"/>
    </source>
</evidence>
<keyword evidence="5 6" id="KW-0472">Membrane</keyword>
<dbReference type="InterPro" id="IPR011701">
    <property type="entry name" value="MFS"/>
</dbReference>
<proteinExistence type="predicted"/>
<evidence type="ECO:0000256" key="2">
    <source>
        <dbReference type="ARBA" id="ARBA00022448"/>
    </source>
</evidence>
<name>M5ABV4_LEVBR</name>
<dbReference type="GO" id="GO:0005886">
    <property type="term" value="C:plasma membrane"/>
    <property type="evidence" value="ECO:0007669"/>
    <property type="project" value="UniProtKB-SubCell"/>
</dbReference>
<dbReference type="Gene3D" id="1.20.1250.20">
    <property type="entry name" value="MFS general substrate transporter like domains"/>
    <property type="match status" value="2"/>
</dbReference>
<evidence type="ECO:0000256" key="5">
    <source>
        <dbReference type="ARBA" id="ARBA00023136"/>
    </source>
</evidence>
<dbReference type="PROSITE" id="PS50850">
    <property type="entry name" value="MFS"/>
    <property type="match status" value="1"/>
</dbReference>
<protein>
    <submittedName>
        <fullName evidence="8">Facilitator Transporter</fullName>
    </submittedName>
</protein>
<evidence type="ECO:0000259" key="7">
    <source>
        <dbReference type="PROSITE" id="PS50850"/>
    </source>
</evidence>
<dbReference type="InterPro" id="IPR020846">
    <property type="entry name" value="MFS_dom"/>
</dbReference>
<dbReference type="PATRIC" id="fig|1001583.3.peg.239"/>
<dbReference type="EMBL" id="AP012167">
    <property type="protein sequence ID" value="BAN05880.1"/>
    <property type="molecule type" value="Genomic_DNA"/>
</dbReference>
<dbReference type="PROSITE" id="PS00216">
    <property type="entry name" value="SUGAR_TRANSPORT_1"/>
    <property type="match status" value="1"/>
</dbReference>
<accession>M5ABV4</accession>
<evidence type="ECO:0000256" key="1">
    <source>
        <dbReference type="ARBA" id="ARBA00004651"/>
    </source>
</evidence>
<feature type="transmembrane region" description="Helical" evidence="6">
    <location>
        <begin position="134"/>
        <end position="156"/>
    </location>
</feature>
<feature type="transmembrane region" description="Helical" evidence="6">
    <location>
        <begin position="286"/>
        <end position="307"/>
    </location>
</feature>
<feature type="transmembrane region" description="Helical" evidence="6">
    <location>
        <begin position="197"/>
        <end position="216"/>
    </location>
</feature>
<dbReference type="AlphaFoldDB" id="M5ABV4"/>
<evidence type="ECO:0000256" key="6">
    <source>
        <dbReference type="SAM" id="Phobius"/>
    </source>
</evidence>
<feature type="transmembrane region" description="Helical" evidence="6">
    <location>
        <begin position="382"/>
        <end position="403"/>
    </location>
</feature>
<evidence type="ECO:0000256" key="4">
    <source>
        <dbReference type="ARBA" id="ARBA00022989"/>
    </source>
</evidence>
<keyword evidence="2" id="KW-0813">Transport</keyword>
<dbReference type="PANTHER" id="PTHR23528">
    <property type="match status" value="1"/>
</dbReference>
<feature type="transmembrane region" description="Helical" evidence="6">
    <location>
        <begin position="37"/>
        <end position="58"/>
    </location>
</feature>
<evidence type="ECO:0000313" key="9">
    <source>
        <dbReference type="Proteomes" id="UP000012042"/>
    </source>
</evidence>
<dbReference type="Pfam" id="PF07690">
    <property type="entry name" value="MFS_1"/>
    <property type="match status" value="1"/>
</dbReference>
<keyword evidence="4 6" id="KW-1133">Transmembrane helix</keyword>
<feature type="transmembrane region" description="Helical" evidence="6">
    <location>
        <begin position="108"/>
        <end position="128"/>
    </location>
</feature>
<feature type="transmembrane region" description="Helical" evidence="6">
    <location>
        <begin position="409"/>
        <end position="428"/>
    </location>
</feature>
<comment type="subcellular location">
    <subcellularLocation>
        <location evidence="1">Cell membrane</location>
        <topology evidence="1">Multi-pass membrane protein</topology>
    </subcellularLocation>
</comment>
<feature type="transmembrane region" description="Helical" evidence="6">
    <location>
        <begin position="344"/>
        <end position="361"/>
    </location>
</feature>
<dbReference type="HOGENOM" id="CLU_040011_0_0_9"/>
<reference evidence="8 9" key="1">
    <citation type="journal article" date="2013" name="PLoS ONE">
        <title>Genomic Analysis by Deep Sequencing of the Probiotic Lactobacillus brevis KB290 Harboring Nine Plasmids Reveals Genomic Stability.</title>
        <authorList>
            <person name="Fukao M."/>
            <person name="Oshima K."/>
            <person name="Morita H."/>
            <person name="Toh H."/>
            <person name="Suda W."/>
            <person name="Kim S.W."/>
            <person name="Suzuki S."/>
            <person name="Yakabe T."/>
            <person name="Hattori M."/>
            <person name="Yajima N."/>
        </authorList>
    </citation>
    <scope>NUCLEOTIDE SEQUENCE [LARGE SCALE GENOMIC DNA]</scope>
    <source>
        <strain evidence="8 9">KB290</strain>
    </source>
</reference>
<dbReference type="SUPFAM" id="SSF103473">
    <property type="entry name" value="MFS general substrate transporter"/>
    <property type="match status" value="1"/>
</dbReference>
<dbReference type="PANTHER" id="PTHR23528:SF1">
    <property type="entry name" value="MAJOR FACILITATOR SUPERFAMILY (MFS) PROFILE DOMAIN-CONTAINING PROTEIN"/>
    <property type="match status" value="1"/>
</dbReference>